<dbReference type="AlphaFoldDB" id="A0A9W8JA20"/>
<gene>
    <name evidence="1" type="ORF">H1R20_g8088</name>
</gene>
<sequence>MRARIDLAITTLKYVSTHDAVSTSLSHLLDMLRLCRSDNLGVRDMIPNLYLRLHQDQQCYDFLKWYATEGRRSDYDWGNMSLAFLDLENEDPLESEGLDEMFCGKWSVAHAVPALLIKLRVLLDLKDFLASFALYDIVQTEKLNFDTVRAIQHKLPNRSSILSSSSSSSANGTRRAQELLKHQGMEDRIKELEKQTDEIFRSVHEGNKYFWEALVQWEKYMDMGVEAYSHGTMKEVIVLLLNNAKSWAETVGALDWVKEKFEEL</sequence>
<keyword evidence="2" id="KW-1185">Reference proteome</keyword>
<protein>
    <submittedName>
        <fullName evidence="1">Uncharacterized protein</fullName>
    </submittedName>
</protein>
<dbReference type="OrthoDB" id="2880862at2759"/>
<comment type="caution">
    <text evidence="1">The sequence shown here is derived from an EMBL/GenBank/DDBJ whole genome shotgun (WGS) entry which is preliminary data.</text>
</comment>
<proteinExistence type="predicted"/>
<name>A0A9W8JA20_9AGAR</name>
<organism evidence="1 2">
    <name type="scientific">Candolleomyces eurysporus</name>
    <dbReference type="NCBI Taxonomy" id="2828524"/>
    <lineage>
        <taxon>Eukaryota</taxon>
        <taxon>Fungi</taxon>
        <taxon>Dikarya</taxon>
        <taxon>Basidiomycota</taxon>
        <taxon>Agaricomycotina</taxon>
        <taxon>Agaricomycetes</taxon>
        <taxon>Agaricomycetidae</taxon>
        <taxon>Agaricales</taxon>
        <taxon>Agaricineae</taxon>
        <taxon>Psathyrellaceae</taxon>
        <taxon>Candolleomyces</taxon>
    </lineage>
</organism>
<feature type="non-terminal residue" evidence="1">
    <location>
        <position position="264"/>
    </location>
</feature>
<dbReference type="EMBL" id="JANBPK010000912">
    <property type="protein sequence ID" value="KAJ2929009.1"/>
    <property type="molecule type" value="Genomic_DNA"/>
</dbReference>
<accession>A0A9W8JA20</accession>
<reference evidence="1" key="1">
    <citation type="submission" date="2022-06" db="EMBL/GenBank/DDBJ databases">
        <title>Genome Sequence of Candolleomyces eurysporus.</title>
        <authorList>
            <person name="Buettner E."/>
        </authorList>
    </citation>
    <scope>NUCLEOTIDE SEQUENCE</scope>
    <source>
        <strain evidence="1">VTCC 930004</strain>
    </source>
</reference>
<dbReference type="Proteomes" id="UP001140091">
    <property type="component" value="Unassembled WGS sequence"/>
</dbReference>
<evidence type="ECO:0000313" key="2">
    <source>
        <dbReference type="Proteomes" id="UP001140091"/>
    </source>
</evidence>
<evidence type="ECO:0000313" key="1">
    <source>
        <dbReference type="EMBL" id="KAJ2929009.1"/>
    </source>
</evidence>